<dbReference type="Gene3D" id="3.90.70.10">
    <property type="entry name" value="Cysteine proteinases"/>
    <property type="match status" value="1"/>
</dbReference>
<feature type="domain" description="USP" evidence="4">
    <location>
        <begin position="53"/>
        <end position="424"/>
    </location>
</feature>
<dbReference type="RefSeq" id="XP_060030631.1">
    <property type="nucleotide sequence ID" value="XM_060174648.1"/>
</dbReference>
<dbReference type="InterPro" id="IPR050185">
    <property type="entry name" value="Ub_carboxyl-term_hydrolase"/>
</dbReference>
<comment type="catalytic activity">
    <reaction evidence="1">
        <text>Thiol-dependent hydrolysis of ester, thioester, amide, peptide and isopeptide bonds formed by the C-terminal Gly of ubiquitin (a 76-residue protein attached to proteins as an intracellular targeting signal).</text>
        <dbReference type="EC" id="3.4.19.12"/>
    </reaction>
</comment>
<gene>
    <name evidence="6" type="primary">USP50</name>
</gene>
<reference evidence="6" key="1">
    <citation type="submission" date="2025-08" db="UniProtKB">
        <authorList>
            <consortium name="RefSeq"/>
        </authorList>
    </citation>
    <scope>IDENTIFICATION</scope>
</reference>
<dbReference type="PANTHER" id="PTHR21646:SF11">
    <property type="entry name" value="INACTIVE UBIQUITIN CARBOXYL-TERMINAL HYDROLASE 50"/>
    <property type="match status" value="1"/>
</dbReference>
<dbReference type="Proteomes" id="UP001652624">
    <property type="component" value="Chromosome 16"/>
</dbReference>
<evidence type="ECO:0000313" key="5">
    <source>
        <dbReference type="Proteomes" id="UP001652624"/>
    </source>
</evidence>
<keyword evidence="5" id="KW-1185">Reference proteome</keyword>
<evidence type="ECO:0000256" key="3">
    <source>
        <dbReference type="ARBA" id="ARBA00022801"/>
    </source>
</evidence>
<evidence type="ECO:0000313" key="6">
    <source>
        <dbReference type="RefSeq" id="XP_060030631.1"/>
    </source>
</evidence>
<dbReference type="EC" id="3.4.19.12" evidence="2"/>
<sequence>MQDQRGSTKMTSQRPFPVDDFSIYYILSECSDHYNSFADNEAEKNQPHFQGVTGLRNLGNTCYMNAILQCLCSISPLVEYFLSGTYMTALQKDCSEVATAFAYVMTDMWLGDSGCVSPEIFRSALGSLYPAFMKKTQQDAQEFLIYVLNELHEALKRYQRRRSYEKGSALRCSRKMVTSESSIITRLFEGQLSYSIMCLKCENCTYKNEVFTVLSLPIPSEYECSLQDCLQCFFQQDTLTWNNQIHCSFCKTKRETAVRASISKAPKIIIFHLKRTTLVIWMVGTTLLSARTQLPRPGTALMTQESVRFQTLQFKLLQPISCFTAANPFPYLYTNAGARRRVFPENCKQMQPETGSKFCFVIKLVQLISLERSLSAMIHIIHILFTRQVMYQRKWGLAHWKRQHGQNAVLLKRGRFYIEFRPEFSINFSVFLIIKSH</sequence>
<dbReference type="InterPro" id="IPR028889">
    <property type="entry name" value="USP"/>
</dbReference>
<dbReference type="Pfam" id="PF00443">
    <property type="entry name" value="UCH"/>
    <property type="match status" value="1"/>
</dbReference>
<accession>A0ABM3W234</accession>
<evidence type="ECO:0000256" key="1">
    <source>
        <dbReference type="ARBA" id="ARBA00000707"/>
    </source>
</evidence>
<evidence type="ECO:0000259" key="4">
    <source>
        <dbReference type="PROSITE" id="PS50235"/>
    </source>
</evidence>
<dbReference type="GeneID" id="103121355"/>
<organism evidence="5 6">
    <name type="scientific">Erinaceus europaeus</name>
    <name type="common">Western European hedgehog</name>
    <dbReference type="NCBI Taxonomy" id="9365"/>
    <lineage>
        <taxon>Eukaryota</taxon>
        <taxon>Metazoa</taxon>
        <taxon>Chordata</taxon>
        <taxon>Craniata</taxon>
        <taxon>Vertebrata</taxon>
        <taxon>Euteleostomi</taxon>
        <taxon>Mammalia</taxon>
        <taxon>Eutheria</taxon>
        <taxon>Laurasiatheria</taxon>
        <taxon>Eulipotyphla</taxon>
        <taxon>Erinaceidae</taxon>
        <taxon>Erinaceinae</taxon>
        <taxon>Erinaceus</taxon>
    </lineage>
</organism>
<dbReference type="InterPro" id="IPR001394">
    <property type="entry name" value="Peptidase_C19_UCH"/>
</dbReference>
<proteinExistence type="predicted"/>
<evidence type="ECO:0000256" key="2">
    <source>
        <dbReference type="ARBA" id="ARBA00012759"/>
    </source>
</evidence>
<dbReference type="InterPro" id="IPR038765">
    <property type="entry name" value="Papain-like_cys_pep_sf"/>
</dbReference>
<keyword evidence="3 6" id="KW-0378">Hydrolase</keyword>
<dbReference type="PROSITE" id="PS00972">
    <property type="entry name" value="USP_1"/>
    <property type="match status" value="1"/>
</dbReference>
<dbReference type="SUPFAM" id="SSF54001">
    <property type="entry name" value="Cysteine proteinases"/>
    <property type="match status" value="1"/>
</dbReference>
<dbReference type="PROSITE" id="PS50235">
    <property type="entry name" value="USP_3"/>
    <property type="match status" value="1"/>
</dbReference>
<name>A0ABM3W234_ERIEU</name>
<dbReference type="InterPro" id="IPR018200">
    <property type="entry name" value="USP_CS"/>
</dbReference>
<dbReference type="GO" id="GO:0016787">
    <property type="term" value="F:hydrolase activity"/>
    <property type="evidence" value="ECO:0007669"/>
    <property type="project" value="UniProtKB-KW"/>
</dbReference>
<dbReference type="PANTHER" id="PTHR21646">
    <property type="entry name" value="UBIQUITIN CARBOXYL-TERMINAL HYDROLASE"/>
    <property type="match status" value="1"/>
</dbReference>
<protein>
    <recommendedName>
        <fullName evidence="2">ubiquitinyl hydrolase 1</fullName>
        <ecNumber evidence="2">3.4.19.12</ecNumber>
    </recommendedName>
</protein>